<keyword evidence="2" id="KW-0689">Ribosomal protein</keyword>
<evidence type="ECO:0000313" key="5">
    <source>
        <dbReference type="EMBL" id="RIB01446.1"/>
    </source>
</evidence>
<dbReference type="AlphaFoldDB" id="A0A397U2Z8"/>
<name>A0A397U2Z8_9GLOM</name>
<dbReference type="GO" id="GO:0006412">
    <property type="term" value="P:translation"/>
    <property type="evidence" value="ECO:0007669"/>
    <property type="project" value="InterPro"/>
</dbReference>
<evidence type="ECO:0000256" key="2">
    <source>
        <dbReference type="ARBA" id="ARBA00022980"/>
    </source>
</evidence>
<accession>A0A397U2Z8</accession>
<proteinExistence type="inferred from homology"/>
<evidence type="ECO:0000256" key="1">
    <source>
        <dbReference type="ARBA" id="ARBA00007102"/>
    </source>
</evidence>
<dbReference type="GO" id="GO:1990904">
    <property type="term" value="C:ribonucleoprotein complex"/>
    <property type="evidence" value="ECO:0007669"/>
    <property type="project" value="UniProtKB-KW"/>
</dbReference>
<dbReference type="OrthoDB" id="366214at2759"/>
<comment type="similarity">
    <text evidence="1">Belongs to the universal ribosomal protein uS10 family.</text>
</comment>
<reference evidence="5 6" key="1">
    <citation type="submission" date="2018-06" db="EMBL/GenBank/DDBJ databases">
        <title>Comparative genomics reveals the genomic features of Rhizophagus irregularis, R. cerebriforme, R. diaphanum and Gigaspora rosea, and their symbiotic lifestyle signature.</title>
        <authorList>
            <person name="Morin E."/>
            <person name="San Clemente H."/>
            <person name="Chen E.C.H."/>
            <person name="De La Providencia I."/>
            <person name="Hainaut M."/>
            <person name="Kuo A."/>
            <person name="Kohler A."/>
            <person name="Murat C."/>
            <person name="Tang N."/>
            <person name="Roy S."/>
            <person name="Loubradou J."/>
            <person name="Henrissat B."/>
            <person name="Grigoriev I.V."/>
            <person name="Corradi N."/>
            <person name="Roux C."/>
            <person name="Martin F.M."/>
        </authorList>
    </citation>
    <scope>NUCLEOTIDE SEQUENCE [LARGE SCALE GENOMIC DNA]</scope>
    <source>
        <strain evidence="5 6">DAOM 194757</strain>
    </source>
</reference>
<evidence type="ECO:0000259" key="4">
    <source>
        <dbReference type="Pfam" id="PF00338"/>
    </source>
</evidence>
<keyword evidence="3" id="KW-0687">Ribonucleoprotein</keyword>
<dbReference type="SUPFAM" id="SSF54999">
    <property type="entry name" value="Ribosomal protein S10"/>
    <property type="match status" value="1"/>
</dbReference>
<feature type="domain" description="Small ribosomal subunit protein uS10" evidence="4">
    <location>
        <begin position="2"/>
        <end position="70"/>
    </location>
</feature>
<dbReference type="InterPro" id="IPR001848">
    <property type="entry name" value="Ribosomal_uS10"/>
</dbReference>
<dbReference type="PANTHER" id="PTHR11700">
    <property type="entry name" value="30S RIBOSOMAL PROTEIN S10 FAMILY MEMBER"/>
    <property type="match status" value="1"/>
</dbReference>
<organism evidence="5 6">
    <name type="scientific">Gigaspora rosea</name>
    <dbReference type="NCBI Taxonomy" id="44941"/>
    <lineage>
        <taxon>Eukaryota</taxon>
        <taxon>Fungi</taxon>
        <taxon>Fungi incertae sedis</taxon>
        <taxon>Mucoromycota</taxon>
        <taxon>Glomeromycotina</taxon>
        <taxon>Glomeromycetes</taxon>
        <taxon>Diversisporales</taxon>
        <taxon>Gigasporaceae</taxon>
        <taxon>Gigaspora</taxon>
    </lineage>
</organism>
<dbReference type="EMBL" id="QKWP01003120">
    <property type="protein sequence ID" value="RIB01446.1"/>
    <property type="molecule type" value="Genomic_DNA"/>
</dbReference>
<keyword evidence="6" id="KW-1185">Reference proteome</keyword>
<gene>
    <name evidence="5" type="ORF">C2G38_2010017</name>
</gene>
<comment type="caution">
    <text evidence="5">The sequence shown here is derived from an EMBL/GenBank/DDBJ whole genome shotgun (WGS) entry which is preliminary data.</text>
</comment>
<protein>
    <recommendedName>
        <fullName evidence="4">Small ribosomal subunit protein uS10 domain-containing protein</fullName>
    </recommendedName>
</protein>
<dbReference type="GO" id="GO:0005840">
    <property type="term" value="C:ribosome"/>
    <property type="evidence" value="ECO:0007669"/>
    <property type="project" value="UniProtKB-KW"/>
</dbReference>
<dbReference type="STRING" id="44941.A0A397U2Z8"/>
<dbReference type="Pfam" id="PF00338">
    <property type="entry name" value="Ribosomal_S10"/>
    <property type="match status" value="1"/>
</dbReference>
<sequence length="70" mass="8359">MDFYIDFARRSAYALNMPCSGTIYLPTKTSRWTAICGPFVHKKSQENFERKNKRLLVIKNTNRFVVERWL</sequence>
<evidence type="ECO:0000256" key="3">
    <source>
        <dbReference type="ARBA" id="ARBA00023274"/>
    </source>
</evidence>
<dbReference type="InterPro" id="IPR027486">
    <property type="entry name" value="Ribosomal_uS10_dom"/>
</dbReference>
<dbReference type="Proteomes" id="UP000266673">
    <property type="component" value="Unassembled WGS sequence"/>
</dbReference>
<dbReference type="GO" id="GO:0003735">
    <property type="term" value="F:structural constituent of ribosome"/>
    <property type="evidence" value="ECO:0007669"/>
    <property type="project" value="InterPro"/>
</dbReference>
<dbReference type="Gene3D" id="3.30.70.600">
    <property type="entry name" value="Ribosomal protein S10 domain"/>
    <property type="match status" value="1"/>
</dbReference>
<dbReference type="InterPro" id="IPR036838">
    <property type="entry name" value="Ribosomal_uS10_dom_sf"/>
</dbReference>
<evidence type="ECO:0000313" key="6">
    <source>
        <dbReference type="Proteomes" id="UP000266673"/>
    </source>
</evidence>